<keyword evidence="2" id="KW-1185">Reference proteome</keyword>
<evidence type="ECO:0000313" key="1">
    <source>
        <dbReference type="EMBL" id="PGH19680.1"/>
    </source>
</evidence>
<dbReference type="OrthoDB" id="3250044at2759"/>
<accession>A0A2B7YEQ7</accession>
<organism evidence="1 2">
    <name type="scientific">Polytolypa hystricis (strain UAMH7299)</name>
    <dbReference type="NCBI Taxonomy" id="1447883"/>
    <lineage>
        <taxon>Eukaryota</taxon>
        <taxon>Fungi</taxon>
        <taxon>Dikarya</taxon>
        <taxon>Ascomycota</taxon>
        <taxon>Pezizomycotina</taxon>
        <taxon>Eurotiomycetes</taxon>
        <taxon>Eurotiomycetidae</taxon>
        <taxon>Onygenales</taxon>
        <taxon>Onygenales incertae sedis</taxon>
        <taxon>Polytolypa</taxon>
    </lineage>
</organism>
<dbReference type="Proteomes" id="UP000224634">
    <property type="component" value="Unassembled WGS sequence"/>
</dbReference>
<reference evidence="1 2" key="1">
    <citation type="submission" date="2017-10" db="EMBL/GenBank/DDBJ databases">
        <title>Comparative genomics in systemic dimorphic fungi from Ajellomycetaceae.</title>
        <authorList>
            <person name="Munoz J.F."/>
            <person name="Mcewen J.G."/>
            <person name="Clay O.K."/>
            <person name="Cuomo C.A."/>
        </authorList>
    </citation>
    <scope>NUCLEOTIDE SEQUENCE [LARGE SCALE GENOMIC DNA]</scope>
    <source>
        <strain evidence="1 2">UAMH7299</strain>
    </source>
</reference>
<comment type="caution">
    <text evidence="1">The sequence shown here is derived from an EMBL/GenBank/DDBJ whole genome shotgun (WGS) entry which is preliminary data.</text>
</comment>
<gene>
    <name evidence="1" type="ORF">AJ80_03835</name>
</gene>
<dbReference type="AlphaFoldDB" id="A0A2B7YEQ7"/>
<name>A0A2B7YEQ7_POLH7</name>
<sequence>MLVTDNEILNPAIHDLPPKDLVKRLCEAKGSDYNNVKYSSHGKDFFIKYNNTTMAEAHAQLFFFTQVKANPTSTIRIPEIFHAWREPLDGTVYIVMEHINIEHFASDEQRAQAITELITIKPPPGVFGSFNGKPIQHPFFKDREAHIVYSSATQLEAFVNRVLAFLPDTSNRCLTVDFSNEPLVCYYADIYRENFPVDVDGQLWVVDFQYIGVLPSSFMSFSLDIRFKHPLPAPVRKTIPIERSKNLKPMYRAYGLIQMAVSNFCHDNIEEESKAAVLTSRNLTSESLADICVP</sequence>
<dbReference type="EMBL" id="PDNA01000045">
    <property type="protein sequence ID" value="PGH19680.1"/>
    <property type="molecule type" value="Genomic_DNA"/>
</dbReference>
<evidence type="ECO:0000313" key="2">
    <source>
        <dbReference type="Proteomes" id="UP000224634"/>
    </source>
</evidence>
<dbReference type="SUPFAM" id="SSF56112">
    <property type="entry name" value="Protein kinase-like (PK-like)"/>
    <property type="match status" value="1"/>
</dbReference>
<protein>
    <recommendedName>
        <fullName evidence="3">Aminoglycoside phosphotransferase domain-containing protein</fullName>
    </recommendedName>
</protein>
<evidence type="ECO:0008006" key="3">
    <source>
        <dbReference type="Google" id="ProtNLM"/>
    </source>
</evidence>
<dbReference type="STRING" id="1447883.A0A2B7YEQ7"/>
<dbReference type="InterPro" id="IPR011009">
    <property type="entry name" value="Kinase-like_dom_sf"/>
</dbReference>
<proteinExistence type="predicted"/>